<organism evidence="1 2">
    <name type="scientific">Eumeta variegata</name>
    <name type="common">Bagworm moth</name>
    <name type="synonym">Eumeta japonica</name>
    <dbReference type="NCBI Taxonomy" id="151549"/>
    <lineage>
        <taxon>Eukaryota</taxon>
        <taxon>Metazoa</taxon>
        <taxon>Ecdysozoa</taxon>
        <taxon>Arthropoda</taxon>
        <taxon>Hexapoda</taxon>
        <taxon>Insecta</taxon>
        <taxon>Pterygota</taxon>
        <taxon>Neoptera</taxon>
        <taxon>Endopterygota</taxon>
        <taxon>Lepidoptera</taxon>
        <taxon>Glossata</taxon>
        <taxon>Ditrysia</taxon>
        <taxon>Tineoidea</taxon>
        <taxon>Psychidae</taxon>
        <taxon>Oiketicinae</taxon>
        <taxon>Eumeta</taxon>
    </lineage>
</organism>
<dbReference type="Proteomes" id="UP000299102">
    <property type="component" value="Unassembled WGS sequence"/>
</dbReference>
<dbReference type="AlphaFoldDB" id="A0A4C1TSF0"/>
<comment type="caution">
    <text evidence="1">The sequence shown here is derived from an EMBL/GenBank/DDBJ whole genome shotgun (WGS) entry which is preliminary data.</text>
</comment>
<proteinExistence type="predicted"/>
<gene>
    <name evidence="1" type="ORF">EVAR_101948_1</name>
</gene>
<protein>
    <submittedName>
        <fullName evidence="1">Uncharacterized protein</fullName>
    </submittedName>
</protein>
<keyword evidence="2" id="KW-1185">Reference proteome</keyword>
<evidence type="ECO:0000313" key="2">
    <source>
        <dbReference type="Proteomes" id="UP000299102"/>
    </source>
</evidence>
<accession>A0A4C1TSF0</accession>
<reference evidence="1 2" key="1">
    <citation type="journal article" date="2019" name="Commun. Biol.">
        <title>The bagworm genome reveals a unique fibroin gene that provides high tensile strength.</title>
        <authorList>
            <person name="Kono N."/>
            <person name="Nakamura H."/>
            <person name="Ohtoshi R."/>
            <person name="Tomita M."/>
            <person name="Numata K."/>
            <person name="Arakawa K."/>
        </authorList>
    </citation>
    <scope>NUCLEOTIDE SEQUENCE [LARGE SCALE GENOMIC DNA]</scope>
</reference>
<evidence type="ECO:0000313" key="1">
    <source>
        <dbReference type="EMBL" id="GBP16925.1"/>
    </source>
</evidence>
<dbReference type="EMBL" id="BGZK01000083">
    <property type="protein sequence ID" value="GBP16925.1"/>
    <property type="molecule type" value="Genomic_DNA"/>
</dbReference>
<name>A0A4C1TSF0_EUMVA</name>
<sequence length="106" mass="12208">MSDRIRATVLTIAVRLRGSRFIPKTCNKCCNKTWPPDFEAYLRAASVCHDNHGYDKKGFYRDDITGDRKQISCRCGRYLTEKKTRLLLGLRYSGRATEMGVGLMKR</sequence>